<dbReference type="AlphaFoldDB" id="A0A9D3WTA1"/>
<protein>
    <submittedName>
        <fullName evidence="1">Uncharacterized protein</fullName>
    </submittedName>
</protein>
<proteinExistence type="predicted"/>
<keyword evidence="2" id="KW-1185">Reference proteome</keyword>
<dbReference type="EMBL" id="JAHDVG010000487">
    <property type="protein sequence ID" value="KAH1166670.1"/>
    <property type="molecule type" value="Genomic_DNA"/>
</dbReference>
<evidence type="ECO:0000313" key="2">
    <source>
        <dbReference type="Proteomes" id="UP000827986"/>
    </source>
</evidence>
<dbReference type="Proteomes" id="UP000827986">
    <property type="component" value="Unassembled WGS sequence"/>
</dbReference>
<accession>A0A9D3WTA1</accession>
<organism evidence="1 2">
    <name type="scientific">Mauremys mutica</name>
    <name type="common">yellowpond turtle</name>
    <dbReference type="NCBI Taxonomy" id="74926"/>
    <lineage>
        <taxon>Eukaryota</taxon>
        <taxon>Metazoa</taxon>
        <taxon>Chordata</taxon>
        <taxon>Craniata</taxon>
        <taxon>Vertebrata</taxon>
        <taxon>Euteleostomi</taxon>
        <taxon>Archelosauria</taxon>
        <taxon>Testudinata</taxon>
        <taxon>Testudines</taxon>
        <taxon>Cryptodira</taxon>
        <taxon>Durocryptodira</taxon>
        <taxon>Testudinoidea</taxon>
        <taxon>Geoemydidae</taxon>
        <taxon>Geoemydinae</taxon>
        <taxon>Mauremys</taxon>
    </lineage>
</organism>
<comment type="caution">
    <text evidence="1">The sequence shown here is derived from an EMBL/GenBank/DDBJ whole genome shotgun (WGS) entry which is preliminary data.</text>
</comment>
<gene>
    <name evidence="1" type="ORF">KIL84_015842</name>
</gene>
<reference evidence="1" key="1">
    <citation type="submission" date="2021-09" db="EMBL/GenBank/DDBJ databases">
        <title>The genome of Mauremys mutica provides insights into the evolution of semi-aquatic lifestyle.</title>
        <authorList>
            <person name="Gong S."/>
            <person name="Gao Y."/>
        </authorList>
    </citation>
    <scope>NUCLEOTIDE SEQUENCE</scope>
    <source>
        <strain evidence="1">MM-2020</strain>
        <tissue evidence="1">Muscle</tissue>
    </source>
</reference>
<name>A0A9D3WTA1_9SAUR</name>
<sequence>MFEDNQLRSHRHLKGPTNQKACGYKLCGCERLPLCEGKRRKRHRKSYGYQGLVQFEPYTNTEPYLPSLKNAFHNASEISYPGNQLQLSCFLHHFKEIYC</sequence>
<evidence type="ECO:0000313" key="1">
    <source>
        <dbReference type="EMBL" id="KAH1166670.1"/>
    </source>
</evidence>